<protein>
    <submittedName>
        <fullName evidence="1">Uncharacterized protein</fullName>
    </submittedName>
</protein>
<reference evidence="1" key="1">
    <citation type="journal article" date="2014" name="Front. Microbiol.">
        <title>High frequency of phylogenetically diverse reductive dehalogenase-homologous genes in deep subseafloor sedimentary metagenomes.</title>
        <authorList>
            <person name="Kawai M."/>
            <person name="Futagami T."/>
            <person name="Toyoda A."/>
            <person name="Takaki Y."/>
            <person name="Nishi S."/>
            <person name="Hori S."/>
            <person name="Arai W."/>
            <person name="Tsubouchi T."/>
            <person name="Morono Y."/>
            <person name="Uchiyama I."/>
            <person name="Ito T."/>
            <person name="Fujiyama A."/>
            <person name="Inagaki F."/>
            <person name="Takami H."/>
        </authorList>
    </citation>
    <scope>NUCLEOTIDE SEQUENCE</scope>
    <source>
        <strain evidence="1">Expedition CK06-06</strain>
    </source>
</reference>
<gene>
    <name evidence="1" type="ORF">S01H1_29588</name>
</gene>
<name>X0TCT2_9ZZZZ</name>
<dbReference type="AlphaFoldDB" id="X0TCT2"/>
<organism evidence="1">
    <name type="scientific">marine sediment metagenome</name>
    <dbReference type="NCBI Taxonomy" id="412755"/>
    <lineage>
        <taxon>unclassified sequences</taxon>
        <taxon>metagenomes</taxon>
        <taxon>ecological metagenomes</taxon>
    </lineage>
</organism>
<accession>X0TCT2</accession>
<dbReference type="Pfam" id="PF07409">
    <property type="entry name" value="GP46"/>
    <property type="match status" value="1"/>
</dbReference>
<dbReference type="EMBL" id="BARS01018156">
    <property type="protein sequence ID" value="GAF91348.1"/>
    <property type="molecule type" value="Genomic_DNA"/>
</dbReference>
<comment type="caution">
    <text evidence="1">The sequence shown here is derived from an EMBL/GenBank/DDBJ whole genome shotgun (WGS) entry which is preliminary data.</text>
</comment>
<feature type="non-terminal residue" evidence="1">
    <location>
        <position position="104"/>
    </location>
</feature>
<proteinExistence type="predicted"/>
<dbReference type="InterPro" id="IPR010877">
    <property type="entry name" value="Phage_Mu_Gp46"/>
</dbReference>
<sequence length="104" mass="11667">MQDILIKQEDSGLYDIQVEGSDFASAEGFESAIPVSYFTDSRAPEVQVQEAKNRRGWVGNILTVDLGRELGGLLWLLDQARITEDTINFAKSYAQGSLHWMNED</sequence>
<evidence type="ECO:0000313" key="1">
    <source>
        <dbReference type="EMBL" id="GAF91348.1"/>
    </source>
</evidence>